<protein>
    <submittedName>
        <fullName evidence="1">HAD family hydrolase</fullName>
    </submittedName>
</protein>
<dbReference type="InterPro" id="IPR008380">
    <property type="entry name" value="HAD-SF_hydro_IG_5-nucl"/>
</dbReference>
<dbReference type="Proteomes" id="UP001642464">
    <property type="component" value="Unassembled WGS sequence"/>
</dbReference>
<dbReference type="Pfam" id="PF05761">
    <property type="entry name" value="5_nucleotid"/>
    <property type="match status" value="1"/>
</dbReference>
<proteinExistence type="predicted"/>
<organism evidence="1 2">
    <name type="scientific">Durusdinium trenchii</name>
    <dbReference type="NCBI Taxonomy" id="1381693"/>
    <lineage>
        <taxon>Eukaryota</taxon>
        <taxon>Sar</taxon>
        <taxon>Alveolata</taxon>
        <taxon>Dinophyceae</taxon>
        <taxon>Suessiales</taxon>
        <taxon>Symbiodiniaceae</taxon>
        <taxon>Durusdinium</taxon>
    </lineage>
</organism>
<comment type="caution">
    <text evidence="1">The sequence shown here is derived from an EMBL/GenBank/DDBJ whole genome shotgun (WGS) entry which is preliminary data.</text>
</comment>
<dbReference type="InterPro" id="IPR023214">
    <property type="entry name" value="HAD_sf"/>
</dbReference>
<dbReference type="InterPro" id="IPR036412">
    <property type="entry name" value="HAD-like_sf"/>
</dbReference>
<gene>
    <name evidence="1" type="ORF">SCF082_LOCUS28170</name>
</gene>
<sequence>MEVGRVYCGGYARMVEECFAYGGQQVMYIGDHIYADTTFDRISEPIDWIVTEQAWACLNRF</sequence>
<dbReference type="GO" id="GO:0016787">
    <property type="term" value="F:hydrolase activity"/>
    <property type="evidence" value="ECO:0007669"/>
    <property type="project" value="UniProtKB-KW"/>
</dbReference>
<evidence type="ECO:0000313" key="1">
    <source>
        <dbReference type="EMBL" id="CAK9051304.1"/>
    </source>
</evidence>
<dbReference type="EMBL" id="CAXAMM010022146">
    <property type="protein sequence ID" value="CAK9051304.1"/>
    <property type="molecule type" value="Genomic_DNA"/>
</dbReference>
<keyword evidence="1" id="KW-0378">Hydrolase</keyword>
<dbReference type="SUPFAM" id="SSF56784">
    <property type="entry name" value="HAD-like"/>
    <property type="match status" value="1"/>
</dbReference>
<keyword evidence="2" id="KW-1185">Reference proteome</keyword>
<accession>A0ABP0MKQ9</accession>
<evidence type="ECO:0000313" key="2">
    <source>
        <dbReference type="Proteomes" id="UP001642464"/>
    </source>
</evidence>
<name>A0ABP0MKQ9_9DINO</name>
<reference evidence="1 2" key="1">
    <citation type="submission" date="2024-02" db="EMBL/GenBank/DDBJ databases">
        <authorList>
            <person name="Chen Y."/>
            <person name="Shah S."/>
            <person name="Dougan E. K."/>
            <person name="Thang M."/>
            <person name="Chan C."/>
        </authorList>
    </citation>
    <scope>NUCLEOTIDE SEQUENCE [LARGE SCALE GENOMIC DNA]</scope>
</reference>
<dbReference type="Gene3D" id="3.40.50.1000">
    <property type="entry name" value="HAD superfamily/HAD-like"/>
    <property type="match status" value="1"/>
</dbReference>